<dbReference type="GO" id="GO:0005886">
    <property type="term" value="C:plasma membrane"/>
    <property type="evidence" value="ECO:0007669"/>
    <property type="project" value="UniProtKB-SubCell"/>
</dbReference>
<dbReference type="AlphaFoldDB" id="A0A2A2APE9"/>
<feature type="transmembrane region" description="Helical" evidence="7">
    <location>
        <begin position="296"/>
        <end position="315"/>
    </location>
</feature>
<dbReference type="CDD" id="cd17324">
    <property type="entry name" value="MFS_NepI_like"/>
    <property type="match status" value="1"/>
</dbReference>
<dbReference type="NCBIfam" id="NF002921">
    <property type="entry name" value="PRK03545.1"/>
    <property type="match status" value="1"/>
</dbReference>
<evidence type="ECO:0000256" key="3">
    <source>
        <dbReference type="ARBA" id="ARBA00022692"/>
    </source>
</evidence>
<evidence type="ECO:0000313" key="9">
    <source>
        <dbReference type="EMBL" id="PAT39601.1"/>
    </source>
</evidence>
<comment type="caution">
    <text evidence="9">The sequence shown here is derived from an EMBL/GenBank/DDBJ whole genome shotgun (WGS) entry which is preliminary data.</text>
</comment>
<feature type="transmembrane region" description="Helical" evidence="7">
    <location>
        <begin position="387"/>
        <end position="407"/>
    </location>
</feature>
<feature type="transmembrane region" description="Helical" evidence="7">
    <location>
        <begin position="129"/>
        <end position="149"/>
    </location>
</feature>
<dbReference type="RefSeq" id="WP_095557277.1">
    <property type="nucleotide sequence ID" value="NZ_NSJD01000015.1"/>
</dbReference>
<feature type="transmembrane region" description="Helical" evidence="7">
    <location>
        <begin position="269"/>
        <end position="289"/>
    </location>
</feature>
<feature type="compositionally biased region" description="Low complexity" evidence="6">
    <location>
        <begin position="15"/>
        <end position="26"/>
    </location>
</feature>
<accession>A0A2A2APE9</accession>
<dbReference type="PANTHER" id="PTHR43124:SF4">
    <property type="entry name" value="SUGAR EFFLUX TRANSPORTER"/>
    <property type="match status" value="1"/>
</dbReference>
<dbReference type="PANTHER" id="PTHR43124">
    <property type="entry name" value="PURINE EFFLUX PUMP PBUE"/>
    <property type="match status" value="1"/>
</dbReference>
<feature type="region of interest" description="Disordered" evidence="6">
    <location>
        <begin position="1"/>
        <end position="26"/>
    </location>
</feature>
<feature type="transmembrane region" description="Helical" evidence="7">
    <location>
        <begin position="33"/>
        <end position="53"/>
    </location>
</feature>
<dbReference type="Pfam" id="PF07690">
    <property type="entry name" value="MFS_1"/>
    <property type="match status" value="1"/>
</dbReference>
<keyword evidence="4 7" id="KW-1133">Transmembrane helix</keyword>
<feature type="transmembrane region" description="Helical" evidence="7">
    <location>
        <begin position="190"/>
        <end position="210"/>
    </location>
</feature>
<dbReference type="PROSITE" id="PS50850">
    <property type="entry name" value="MFS"/>
    <property type="match status" value="1"/>
</dbReference>
<dbReference type="Proteomes" id="UP000218644">
    <property type="component" value="Unassembled WGS sequence"/>
</dbReference>
<feature type="domain" description="Major facilitator superfamily (MFS) profile" evidence="8">
    <location>
        <begin position="36"/>
        <end position="413"/>
    </location>
</feature>
<feature type="transmembrane region" description="Helical" evidence="7">
    <location>
        <begin position="231"/>
        <end position="254"/>
    </location>
</feature>
<feature type="transmembrane region" description="Helical" evidence="7">
    <location>
        <begin position="73"/>
        <end position="94"/>
    </location>
</feature>
<evidence type="ECO:0000256" key="1">
    <source>
        <dbReference type="ARBA" id="ARBA00004651"/>
    </source>
</evidence>
<proteinExistence type="predicted"/>
<feature type="transmembrane region" description="Helical" evidence="7">
    <location>
        <begin position="161"/>
        <end position="178"/>
    </location>
</feature>
<dbReference type="InterPro" id="IPR036259">
    <property type="entry name" value="MFS_trans_sf"/>
</dbReference>
<dbReference type="InterPro" id="IPR020846">
    <property type="entry name" value="MFS_dom"/>
</dbReference>
<feature type="transmembrane region" description="Helical" evidence="7">
    <location>
        <begin position="101"/>
        <end position="123"/>
    </location>
</feature>
<dbReference type="Gene3D" id="1.20.1250.20">
    <property type="entry name" value="MFS general substrate transporter like domains"/>
    <property type="match status" value="1"/>
</dbReference>
<keyword evidence="2" id="KW-1003">Cell membrane</keyword>
<reference evidence="9 10" key="1">
    <citation type="submission" date="2017-08" db="EMBL/GenBank/DDBJ databases">
        <title>WGS of Clinical strains of the CDC Group NO-1 linked to zoonotic infections in humans.</title>
        <authorList>
            <person name="Bernier A.-M."/>
            <person name="Bernard K."/>
        </authorList>
    </citation>
    <scope>NUCLEOTIDE SEQUENCE [LARGE SCALE GENOMIC DNA]</scope>
    <source>
        <strain evidence="9 10">NML79-0751</strain>
    </source>
</reference>
<evidence type="ECO:0000256" key="6">
    <source>
        <dbReference type="SAM" id="MobiDB-lite"/>
    </source>
</evidence>
<keyword evidence="9" id="KW-0813">Transport</keyword>
<name>A0A2A2APE9_9BURK</name>
<comment type="subcellular location">
    <subcellularLocation>
        <location evidence="1">Cell membrane</location>
        <topology evidence="1">Multi-pass membrane protein</topology>
    </subcellularLocation>
</comment>
<evidence type="ECO:0000256" key="7">
    <source>
        <dbReference type="SAM" id="Phobius"/>
    </source>
</evidence>
<keyword evidence="3 7" id="KW-0812">Transmembrane</keyword>
<feature type="transmembrane region" description="Helical" evidence="7">
    <location>
        <begin position="321"/>
        <end position="343"/>
    </location>
</feature>
<keyword evidence="9" id="KW-0762">Sugar transport</keyword>
<gene>
    <name evidence="9" type="ORF">CK623_09600</name>
</gene>
<keyword evidence="5 7" id="KW-0472">Membrane</keyword>
<evidence type="ECO:0000256" key="5">
    <source>
        <dbReference type="ARBA" id="ARBA00023136"/>
    </source>
</evidence>
<evidence type="ECO:0000256" key="2">
    <source>
        <dbReference type="ARBA" id="ARBA00022475"/>
    </source>
</evidence>
<dbReference type="InterPro" id="IPR050189">
    <property type="entry name" value="MFS_Efflux_Transporters"/>
</dbReference>
<dbReference type="EMBL" id="NSJD01000015">
    <property type="protein sequence ID" value="PAT39601.1"/>
    <property type="molecule type" value="Genomic_DNA"/>
</dbReference>
<dbReference type="GO" id="GO:0022857">
    <property type="term" value="F:transmembrane transporter activity"/>
    <property type="evidence" value="ECO:0007669"/>
    <property type="project" value="InterPro"/>
</dbReference>
<protein>
    <submittedName>
        <fullName evidence="9">Sugar transporter</fullName>
    </submittedName>
</protein>
<evidence type="ECO:0000256" key="4">
    <source>
        <dbReference type="ARBA" id="ARBA00022989"/>
    </source>
</evidence>
<dbReference type="InterPro" id="IPR011701">
    <property type="entry name" value="MFS"/>
</dbReference>
<evidence type="ECO:0000259" key="8">
    <source>
        <dbReference type="PROSITE" id="PS50850"/>
    </source>
</evidence>
<dbReference type="SUPFAM" id="SSF103473">
    <property type="entry name" value="MFS general substrate transporter"/>
    <property type="match status" value="1"/>
</dbReference>
<sequence length="420" mass="43479">MSFPLQAASPATDGASSPARPVAAPAPESPRRAWLAVLALSLAAFVFNTTEFVPVGLLSAMGESFGMRAERVGLMLTVYAWAVALASLPLMLATRRMERRGLLAGLFALFVVSHGVCALAPNFSVLLPGRLGIAAAHAVFWSITASLVVRVAPAGRKAQALGLLAGGTSLAMVLGIPLGRAMGQWLGWRATFAGIGAVALLVLLLLWWLLPRLPSERSGSLRSLPLLLGRPALVSVYVLLVAGVTAHFMAYSYLEPFMQRVAGLDGPAITQMLLLFGAAGLVGSALFSWQGLRHPAAFLLCALAALVLCLGLLRPAAAQPWALAALLGLWGAVFLCFALAMQARVLGLAADAGDVAMALFSGLFNVGIGAGALLGSGVIGQWGVAHVGWPASLLAALALLGAGAALWRWRSAFAQGRLVD</sequence>
<feature type="transmembrane region" description="Helical" evidence="7">
    <location>
        <begin position="355"/>
        <end position="375"/>
    </location>
</feature>
<evidence type="ECO:0000313" key="10">
    <source>
        <dbReference type="Proteomes" id="UP000218644"/>
    </source>
</evidence>
<organism evidence="9 10">
    <name type="scientific">Vandammella animalimorsus</name>
    <dbReference type="NCBI Taxonomy" id="2029117"/>
    <lineage>
        <taxon>Bacteria</taxon>
        <taxon>Pseudomonadati</taxon>
        <taxon>Pseudomonadota</taxon>
        <taxon>Betaproteobacteria</taxon>
        <taxon>Burkholderiales</taxon>
        <taxon>Comamonadaceae</taxon>
        <taxon>Vandammella</taxon>
    </lineage>
</organism>